<dbReference type="Proteomes" id="UP000735302">
    <property type="component" value="Unassembled WGS sequence"/>
</dbReference>
<name>A0AAV3ZW18_9GAST</name>
<reference evidence="2 3" key="1">
    <citation type="journal article" date="2021" name="Elife">
        <title>Chloroplast acquisition without the gene transfer in kleptoplastic sea slugs, Plakobranchus ocellatus.</title>
        <authorList>
            <person name="Maeda T."/>
            <person name="Takahashi S."/>
            <person name="Yoshida T."/>
            <person name="Shimamura S."/>
            <person name="Takaki Y."/>
            <person name="Nagai Y."/>
            <person name="Toyoda A."/>
            <person name="Suzuki Y."/>
            <person name="Arimoto A."/>
            <person name="Ishii H."/>
            <person name="Satoh N."/>
            <person name="Nishiyama T."/>
            <person name="Hasebe M."/>
            <person name="Maruyama T."/>
            <person name="Minagawa J."/>
            <person name="Obokata J."/>
            <person name="Shigenobu S."/>
        </authorList>
    </citation>
    <scope>NUCLEOTIDE SEQUENCE [LARGE SCALE GENOMIC DNA]</scope>
</reference>
<proteinExistence type="predicted"/>
<evidence type="ECO:0000313" key="2">
    <source>
        <dbReference type="EMBL" id="GFN98093.1"/>
    </source>
</evidence>
<organism evidence="2 3">
    <name type="scientific">Plakobranchus ocellatus</name>
    <dbReference type="NCBI Taxonomy" id="259542"/>
    <lineage>
        <taxon>Eukaryota</taxon>
        <taxon>Metazoa</taxon>
        <taxon>Spiralia</taxon>
        <taxon>Lophotrochozoa</taxon>
        <taxon>Mollusca</taxon>
        <taxon>Gastropoda</taxon>
        <taxon>Heterobranchia</taxon>
        <taxon>Euthyneura</taxon>
        <taxon>Panpulmonata</taxon>
        <taxon>Sacoglossa</taxon>
        <taxon>Placobranchoidea</taxon>
        <taxon>Plakobranchidae</taxon>
        <taxon>Plakobranchus</taxon>
    </lineage>
</organism>
<accession>A0AAV3ZW18</accession>
<dbReference type="AlphaFoldDB" id="A0AAV3ZW18"/>
<protein>
    <submittedName>
        <fullName evidence="2">Uncharacterized protein</fullName>
    </submittedName>
</protein>
<evidence type="ECO:0000256" key="1">
    <source>
        <dbReference type="SAM" id="MobiDB-lite"/>
    </source>
</evidence>
<comment type="caution">
    <text evidence="2">The sequence shown here is derived from an EMBL/GenBank/DDBJ whole genome shotgun (WGS) entry which is preliminary data.</text>
</comment>
<feature type="compositionally biased region" description="Low complexity" evidence="1">
    <location>
        <begin position="26"/>
        <end position="37"/>
    </location>
</feature>
<gene>
    <name evidence="2" type="ORF">PoB_002459900</name>
</gene>
<evidence type="ECO:0000313" key="3">
    <source>
        <dbReference type="Proteomes" id="UP000735302"/>
    </source>
</evidence>
<feature type="region of interest" description="Disordered" evidence="1">
    <location>
        <begin position="19"/>
        <end position="38"/>
    </location>
</feature>
<sequence length="98" mass="10286">MLLAHSNVIAGFQAVVSPQQGGLRLSGPPSGQSTGSGARTCEKMIPAYIRADSLTTAPCSKRIRDIGLHEGVKMAHKTLAVTDPHHNNNNNGVSKLIS</sequence>
<keyword evidence="3" id="KW-1185">Reference proteome</keyword>
<dbReference type="EMBL" id="BLXT01002832">
    <property type="protein sequence ID" value="GFN98093.1"/>
    <property type="molecule type" value="Genomic_DNA"/>
</dbReference>